<reference evidence="1" key="1">
    <citation type="journal article" date="2021" name="IMA Fungus">
        <title>Genomic characterization of three marine fungi, including Emericellopsis atlantica sp. nov. with signatures of a generalist lifestyle and marine biomass degradation.</title>
        <authorList>
            <person name="Hagestad O.C."/>
            <person name="Hou L."/>
            <person name="Andersen J.H."/>
            <person name="Hansen E.H."/>
            <person name="Altermark B."/>
            <person name="Li C."/>
            <person name="Kuhnert E."/>
            <person name="Cox R.J."/>
            <person name="Crous P.W."/>
            <person name="Spatafora J.W."/>
            <person name="Lail K."/>
            <person name="Amirebrahimi M."/>
            <person name="Lipzen A."/>
            <person name="Pangilinan J."/>
            <person name="Andreopoulos W."/>
            <person name="Hayes R.D."/>
            <person name="Ng V."/>
            <person name="Grigoriev I.V."/>
            <person name="Jackson S.A."/>
            <person name="Sutton T.D.S."/>
            <person name="Dobson A.D.W."/>
            <person name="Rama T."/>
        </authorList>
    </citation>
    <scope>NUCLEOTIDE SEQUENCE</scope>
    <source>
        <strain evidence="1">TRa3180A</strain>
    </source>
</reference>
<name>A0A9P7Z4D6_9HELO</name>
<evidence type="ECO:0000313" key="1">
    <source>
        <dbReference type="EMBL" id="KAG9245374.1"/>
    </source>
</evidence>
<dbReference type="OrthoDB" id="3249498at2759"/>
<feature type="non-terminal residue" evidence="1">
    <location>
        <position position="78"/>
    </location>
</feature>
<protein>
    <submittedName>
        <fullName evidence="1">Uncharacterized protein</fullName>
    </submittedName>
</protein>
<proteinExistence type="predicted"/>
<sequence length="78" mass="8863">HKRVYIHTDNTSVIARLNRYCLKSSANIILKEAHLLACFLDIELVPKLIAGMENGLSDALSRFDHMLTANYCFQLQSL</sequence>
<gene>
    <name evidence="1" type="ORF">BJ878DRAFT_389369</name>
</gene>
<accession>A0A9P7Z4D6</accession>
<dbReference type="AlphaFoldDB" id="A0A9P7Z4D6"/>
<evidence type="ECO:0000313" key="2">
    <source>
        <dbReference type="Proteomes" id="UP000887226"/>
    </source>
</evidence>
<feature type="non-terminal residue" evidence="1">
    <location>
        <position position="1"/>
    </location>
</feature>
<organism evidence="1 2">
    <name type="scientific">Calycina marina</name>
    <dbReference type="NCBI Taxonomy" id="1763456"/>
    <lineage>
        <taxon>Eukaryota</taxon>
        <taxon>Fungi</taxon>
        <taxon>Dikarya</taxon>
        <taxon>Ascomycota</taxon>
        <taxon>Pezizomycotina</taxon>
        <taxon>Leotiomycetes</taxon>
        <taxon>Helotiales</taxon>
        <taxon>Pezizellaceae</taxon>
        <taxon>Calycina</taxon>
    </lineage>
</organism>
<comment type="caution">
    <text evidence="1">The sequence shown here is derived from an EMBL/GenBank/DDBJ whole genome shotgun (WGS) entry which is preliminary data.</text>
</comment>
<keyword evidence="2" id="KW-1185">Reference proteome</keyword>
<dbReference type="Proteomes" id="UP000887226">
    <property type="component" value="Unassembled WGS sequence"/>
</dbReference>
<dbReference type="EMBL" id="MU253850">
    <property type="protein sequence ID" value="KAG9245374.1"/>
    <property type="molecule type" value="Genomic_DNA"/>
</dbReference>